<dbReference type="InterPro" id="IPR051400">
    <property type="entry name" value="HAD-like_hydrolase"/>
</dbReference>
<dbReference type="AlphaFoldDB" id="A0A381XJV3"/>
<dbReference type="NCBIfam" id="TIGR01549">
    <property type="entry name" value="HAD-SF-IA-v1"/>
    <property type="match status" value="1"/>
</dbReference>
<evidence type="ECO:0008006" key="5">
    <source>
        <dbReference type="Google" id="ProtNLM"/>
    </source>
</evidence>
<dbReference type="Pfam" id="PF00702">
    <property type="entry name" value="Hydrolase"/>
    <property type="match status" value="1"/>
</dbReference>
<gene>
    <name evidence="4" type="ORF">METZ01_LOCUS117301</name>
</gene>
<evidence type="ECO:0000256" key="1">
    <source>
        <dbReference type="ARBA" id="ARBA00001946"/>
    </source>
</evidence>
<dbReference type="PANTHER" id="PTHR46470">
    <property type="entry name" value="N-ACYLNEURAMINATE-9-PHOSPHATASE"/>
    <property type="match status" value="1"/>
</dbReference>
<dbReference type="InterPro" id="IPR036412">
    <property type="entry name" value="HAD-like_sf"/>
</dbReference>
<dbReference type="GO" id="GO:0009231">
    <property type="term" value="P:riboflavin biosynthetic process"/>
    <property type="evidence" value="ECO:0007669"/>
    <property type="project" value="TreeGrafter"/>
</dbReference>
<dbReference type="EMBL" id="UINC01015276">
    <property type="protein sequence ID" value="SVA64447.1"/>
    <property type="molecule type" value="Genomic_DNA"/>
</dbReference>
<sequence length="229" mass="26353">MRAVRAISFDLDDTLWEIGPVIERAERRVYEEIRNRFPRVAGRYDVDGIKRTRQQVLEKHPEIAHDLTEIRRVTFNWMLAECGYDPDDSHVLLETFLQLRHEVEFFSDVMPALRRLSERYPLLTMTNGNADVERLGITHFFAGHISARTAGFLKPDPRIFELACQMLGEDPGTVLHVGDHPVDDVLGALDAGFQAAWINRHDDVWNHEHEPHAEVKNLIELVDLLDAAN</sequence>
<name>A0A381XJV3_9ZZZZ</name>
<dbReference type="Gene3D" id="1.20.120.1600">
    <property type="match status" value="1"/>
</dbReference>
<keyword evidence="2" id="KW-0378">Hydrolase</keyword>
<accession>A0A381XJV3</accession>
<dbReference type="GO" id="GO:0016787">
    <property type="term" value="F:hydrolase activity"/>
    <property type="evidence" value="ECO:0007669"/>
    <property type="project" value="UniProtKB-KW"/>
</dbReference>
<evidence type="ECO:0000313" key="4">
    <source>
        <dbReference type="EMBL" id="SVA64447.1"/>
    </source>
</evidence>
<dbReference type="SUPFAM" id="SSF56784">
    <property type="entry name" value="HAD-like"/>
    <property type="match status" value="1"/>
</dbReference>
<dbReference type="SFLD" id="SFLDS00003">
    <property type="entry name" value="Haloacid_Dehalogenase"/>
    <property type="match status" value="1"/>
</dbReference>
<dbReference type="PANTHER" id="PTHR46470:SF4">
    <property type="entry name" value="5-AMINO-6-(5-PHOSPHO-D-RIBITYLAMINO)URACIL PHOSPHATASE YIGB"/>
    <property type="match status" value="1"/>
</dbReference>
<proteinExistence type="predicted"/>
<dbReference type="InterPro" id="IPR006439">
    <property type="entry name" value="HAD-SF_hydro_IA"/>
</dbReference>
<comment type="cofactor">
    <cofactor evidence="1">
        <name>Mg(2+)</name>
        <dbReference type="ChEBI" id="CHEBI:18420"/>
    </cofactor>
</comment>
<dbReference type="SFLD" id="SFLDG01129">
    <property type="entry name" value="C1.5:_HAD__Beta-PGM__Phosphata"/>
    <property type="match status" value="1"/>
</dbReference>
<protein>
    <recommendedName>
        <fullName evidence="5">HAD family hydrolase</fullName>
    </recommendedName>
</protein>
<organism evidence="4">
    <name type="scientific">marine metagenome</name>
    <dbReference type="NCBI Taxonomy" id="408172"/>
    <lineage>
        <taxon>unclassified sequences</taxon>
        <taxon>metagenomes</taxon>
        <taxon>ecological metagenomes</taxon>
    </lineage>
</organism>
<dbReference type="Gene3D" id="3.40.50.1000">
    <property type="entry name" value="HAD superfamily/HAD-like"/>
    <property type="match status" value="1"/>
</dbReference>
<evidence type="ECO:0000256" key="2">
    <source>
        <dbReference type="ARBA" id="ARBA00022801"/>
    </source>
</evidence>
<keyword evidence="3" id="KW-0460">Magnesium</keyword>
<evidence type="ECO:0000256" key="3">
    <source>
        <dbReference type="ARBA" id="ARBA00022842"/>
    </source>
</evidence>
<reference evidence="4" key="1">
    <citation type="submission" date="2018-05" db="EMBL/GenBank/DDBJ databases">
        <authorList>
            <person name="Lanie J.A."/>
            <person name="Ng W.-L."/>
            <person name="Kazmierczak K.M."/>
            <person name="Andrzejewski T.M."/>
            <person name="Davidsen T.M."/>
            <person name="Wayne K.J."/>
            <person name="Tettelin H."/>
            <person name="Glass J.I."/>
            <person name="Rusch D."/>
            <person name="Podicherti R."/>
            <person name="Tsui H.-C.T."/>
            <person name="Winkler M.E."/>
        </authorList>
    </citation>
    <scope>NUCLEOTIDE SEQUENCE</scope>
</reference>
<dbReference type="InterPro" id="IPR023214">
    <property type="entry name" value="HAD_sf"/>
</dbReference>